<feature type="compositionally biased region" description="Polar residues" evidence="5">
    <location>
        <begin position="302"/>
        <end position="311"/>
    </location>
</feature>
<dbReference type="AlphaFoldDB" id="A0A0D3KI49"/>
<dbReference type="STRING" id="2903.R1FPV5"/>
<dbReference type="PANTHER" id="PTHR11142">
    <property type="entry name" value="PSEUDOURIDYLATE SYNTHASE"/>
    <property type="match status" value="1"/>
</dbReference>
<reference evidence="8" key="1">
    <citation type="journal article" date="2013" name="Nature">
        <title>Pan genome of the phytoplankton Emiliania underpins its global distribution.</title>
        <authorList>
            <person name="Read B.A."/>
            <person name="Kegel J."/>
            <person name="Klute M.J."/>
            <person name="Kuo A."/>
            <person name="Lefebvre S.C."/>
            <person name="Maumus F."/>
            <person name="Mayer C."/>
            <person name="Miller J."/>
            <person name="Monier A."/>
            <person name="Salamov A."/>
            <person name="Young J."/>
            <person name="Aguilar M."/>
            <person name="Claverie J.M."/>
            <person name="Frickenhaus S."/>
            <person name="Gonzalez K."/>
            <person name="Herman E.K."/>
            <person name="Lin Y.C."/>
            <person name="Napier J."/>
            <person name="Ogata H."/>
            <person name="Sarno A.F."/>
            <person name="Shmutz J."/>
            <person name="Schroeder D."/>
            <person name="de Vargas C."/>
            <person name="Verret F."/>
            <person name="von Dassow P."/>
            <person name="Valentin K."/>
            <person name="Van de Peer Y."/>
            <person name="Wheeler G."/>
            <person name="Dacks J.B."/>
            <person name="Delwiche C.F."/>
            <person name="Dyhrman S.T."/>
            <person name="Glockner G."/>
            <person name="John U."/>
            <person name="Richards T."/>
            <person name="Worden A.Z."/>
            <person name="Zhang X."/>
            <person name="Grigoriev I.V."/>
            <person name="Allen A.E."/>
            <person name="Bidle K."/>
            <person name="Borodovsky M."/>
            <person name="Bowler C."/>
            <person name="Brownlee C."/>
            <person name="Cock J.M."/>
            <person name="Elias M."/>
            <person name="Gladyshev V.N."/>
            <person name="Groth M."/>
            <person name="Guda C."/>
            <person name="Hadaegh A."/>
            <person name="Iglesias-Rodriguez M.D."/>
            <person name="Jenkins J."/>
            <person name="Jones B.M."/>
            <person name="Lawson T."/>
            <person name="Leese F."/>
            <person name="Lindquist E."/>
            <person name="Lobanov A."/>
            <person name="Lomsadze A."/>
            <person name="Malik S.B."/>
            <person name="Marsh M.E."/>
            <person name="Mackinder L."/>
            <person name="Mock T."/>
            <person name="Mueller-Roeber B."/>
            <person name="Pagarete A."/>
            <person name="Parker M."/>
            <person name="Probert I."/>
            <person name="Quesneville H."/>
            <person name="Raines C."/>
            <person name="Rensing S.A."/>
            <person name="Riano-Pachon D.M."/>
            <person name="Richier S."/>
            <person name="Rokitta S."/>
            <person name="Shiraiwa Y."/>
            <person name="Soanes D.M."/>
            <person name="van der Giezen M."/>
            <person name="Wahlund T.M."/>
            <person name="Williams B."/>
            <person name="Wilson W."/>
            <person name="Wolfe G."/>
            <person name="Wurch L.L."/>
        </authorList>
    </citation>
    <scope>NUCLEOTIDE SEQUENCE</scope>
</reference>
<sequence length="371" mass="39532">MASTAAGTSKNAHGPLRDRAAERTEAEWETIYAARKARKEKHRARAAGVIDRRNPRCRRYWMVLSYEGGGFHGWQKQELADGPLRTVEGVLEERLRPVLAQRVKFWPAGRTDAGVSARGQVAQFDAVLPESTALTALTGAVNAALPPDVRCLSLALARGEMGSSPIAAARKGSSTSACLWKRYVYRVEGEPAAVLAACRRVCQEARGSGEGGVGEDRAGGGEGGCGTVDVEAMRRAGALLEGRRDFASFQSKGGRSTTVRTLHRCDVRWCEGEGLAITLEGDGFLYNMARIVAGTLLQAAANNPSSSQRHTAQPPPLAPSCRHSGLDSAQVGVGCRSASSVEQYERPWGGERGASREEAAGQDDVVVDEAS</sequence>
<dbReference type="InterPro" id="IPR020103">
    <property type="entry name" value="PsdUridine_synth_cat_dom_sf"/>
</dbReference>
<keyword evidence="2 4" id="KW-0819">tRNA processing</keyword>
<evidence type="ECO:0000256" key="4">
    <source>
        <dbReference type="RuleBase" id="RU003792"/>
    </source>
</evidence>
<proteinExistence type="inferred from homology"/>
<dbReference type="eggNOG" id="KOG4393">
    <property type="taxonomic scope" value="Eukaryota"/>
</dbReference>
<evidence type="ECO:0000256" key="3">
    <source>
        <dbReference type="ARBA" id="ARBA00023235"/>
    </source>
</evidence>
<dbReference type="OMA" id="RWEHQIN"/>
<dbReference type="HOGENOM" id="CLU_746878_0_0_1"/>
<dbReference type="KEGG" id="ehx:EMIHUDRAFT_201532"/>
<keyword evidence="8" id="KW-1185">Reference proteome</keyword>
<dbReference type="Gene3D" id="3.30.70.580">
    <property type="entry name" value="Pseudouridine synthase I, catalytic domain, N-terminal subdomain"/>
    <property type="match status" value="1"/>
</dbReference>
<dbReference type="EnsemblProtists" id="EOD35434">
    <property type="protein sequence ID" value="EOD35434"/>
    <property type="gene ID" value="EMIHUDRAFT_201532"/>
</dbReference>
<dbReference type="InterPro" id="IPR001406">
    <property type="entry name" value="PsdUridine_synth_TruA"/>
</dbReference>
<dbReference type="PaxDb" id="2903-EOD35434"/>
<evidence type="ECO:0000256" key="2">
    <source>
        <dbReference type="ARBA" id="ARBA00022694"/>
    </source>
</evidence>
<feature type="region of interest" description="Disordered" evidence="5">
    <location>
        <begin position="302"/>
        <end position="371"/>
    </location>
</feature>
<keyword evidence="3 4" id="KW-0413">Isomerase</keyword>
<dbReference type="Proteomes" id="UP000013827">
    <property type="component" value="Unassembled WGS sequence"/>
</dbReference>
<feature type="domain" description="Pseudouridine synthase I TruA alpha/beta" evidence="6">
    <location>
        <begin position="238"/>
        <end position="301"/>
    </location>
</feature>
<accession>A0A0D3KI49</accession>
<dbReference type="GO" id="GO:0031119">
    <property type="term" value="P:tRNA pseudouridine synthesis"/>
    <property type="evidence" value="ECO:0007669"/>
    <property type="project" value="TreeGrafter"/>
</dbReference>
<feature type="compositionally biased region" description="Basic and acidic residues" evidence="5">
    <location>
        <begin position="343"/>
        <end position="359"/>
    </location>
</feature>
<evidence type="ECO:0000313" key="8">
    <source>
        <dbReference type="Proteomes" id="UP000013827"/>
    </source>
</evidence>
<dbReference type="GO" id="GO:0003723">
    <property type="term" value="F:RNA binding"/>
    <property type="evidence" value="ECO:0007669"/>
    <property type="project" value="InterPro"/>
</dbReference>
<feature type="compositionally biased region" description="Polar residues" evidence="5">
    <location>
        <begin position="1"/>
        <end position="11"/>
    </location>
</feature>
<dbReference type="InterPro" id="IPR020095">
    <property type="entry name" value="PsdUridine_synth_TruA_C"/>
</dbReference>
<comment type="catalytic activity">
    <reaction evidence="4">
        <text>uridine(38/39/40) in tRNA = pseudouridine(38/39/40) in tRNA</text>
        <dbReference type="Rhea" id="RHEA:22376"/>
        <dbReference type="Rhea" id="RHEA-COMP:10085"/>
        <dbReference type="Rhea" id="RHEA-COMP:10087"/>
        <dbReference type="ChEBI" id="CHEBI:65314"/>
        <dbReference type="ChEBI" id="CHEBI:65315"/>
        <dbReference type="EC" id="5.4.99.12"/>
    </reaction>
</comment>
<protein>
    <recommendedName>
        <fullName evidence="4">tRNA pseudouridine synthase</fullName>
        <ecNumber evidence="4">5.4.99.12</ecNumber>
    </recommendedName>
</protein>
<dbReference type="PANTHER" id="PTHR11142:SF0">
    <property type="entry name" value="TRNA PSEUDOURIDINE SYNTHASE-LIKE 1"/>
    <property type="match status" value="1"/>
</dbReference>
<dbReference type="Gene3D" id="3.30.70.660">
    <property type="entry name" value="Pseudouridine synthase I, catalytic domain, C-terminal subdomain"/>
    <property type="match status" value="1"/>
</dbReference>
<evidence type="ECO:0000313" key="7">
    <source>
        <dbReference type="EnsemblProtists" id="EOD35434"/>
    </source>
</evidence>
<feature type="region of interest" description="Disordered" evidence="5">
    <location>
        <begin position="1"/>
        <end position="22"/>
    </location>
</feature>
<organism evidence="7 8">
    <name type="scientific">Emiliania huxleyi (strain CCMP1516)</name>
    <dbReference type="NCBI Taxonomy" id="280463"/>
    <lineage>
        <taxon>Eukaryota</taxon>
        <taxon>Haptista</taxon>
        <taxon>Haptophyta</taxon>
        <taxon>Prymnesiophyceae</taxon>
        <taxon>Isochrysidales</taxon>
        <taxon>Noelaerhabdaceae</taxon>
        <taxon>Emiliania</taxon>
    </lineage>
</organism>
<name>A0A0D3KI49_EMIH1</name>
<dbReference type="SUPFAM" id="SSF55120">
    <property type="entry name" value="Pseudouridine synthase"/>
    <property type="match status" value="1"/>
</dbReference>
<dbReference type="InterPro" id="IPR020097">
    <property type="entry name" value="PsdUridine_synth_TruA_a/b_dom"/>
</dbReference>
<dbReference type="InterPro" id="IPR020094">
    <property type="entry name" value="TruA/RsuA/RluB/E/F_N"/>
</dbReference>
<dbReference type="GO" id="GO:0160147">
    <property type="term" value="F:tRNA pseudouridine(38-40) synthase activity"/>
    <property type="evidence" value="ECO:0007669"/>
    <property type="project" value="UniProtKB-EC"/>
</dbReference>
<comment type="similarity">
    <text evidence="1 4">Belongs to the tRNA pseudouridine synthase TruA family.</text>
</comment>
<dbReference type="Pfam" id="PF01416">
    <property type="entry name" value="PseudoU_synth_1"/>
    <property type="match status" value="1"/>
</dbReference>
<reference evidence="7" key="2">
    <citation type="submission" date="2024-10" db="UniProtKB">
        <authorList>
            <consortium name="EnsemblProtists"/>
        </authorList>
    </citation>
    <scope>IDENTIFICATION</scope>
</reference>
<evidence type="ECO:0000256" key="5">
    <source>
        <dbReference type="SAM" id="MobiDB-lite"/>
    </source>
</evidence>
<dbReference type="EC" id="5.4.99.12" evidence="4"/>
<evidence type="ECO:0000256" key="1">
    <source>
        <dbReference type="ARBA" id="ARBA00009375"/>
    </source>
</evidence>
<dbReference type="GeneID" id="17280704"/>
<dbReference type="RefSeq" id="XP_005787863.1">
    <property type="nucleotide sequence ID" value="XM_005787806.1"/>
</dbReference>
<evidence type="ECO:0000259" key="6">
    <source>
        <dbReference type="Pfam" id="PF01416"/>
    </source>
</evidence>